<reference evidence="2 3" key="1">
    <citation type="journal article" date="2023" name="Plants (Basel)">
        <title>Bridging the Gap: Combining Genomics and Transcriptomics Approaches to Understand Stylosanthes scabra, an Orphan Legume from the Brazilian Caatinga.</title>
        <authorList>
            <person name="Ferreira-Neto J.R.C."/>
            <person name="da Silva M.D."/>
            <person name="Binneck E."/>
            <person name="de Melo N.F."/>
            <person name="da Silva R.H."/>
            <person name="de Melo A.L.T.M."/>
            <person name="Pandolfi V."/>
            <person name="Bustamante F.O."/>
            <person name="Brasileiro-Vidal A.C."/>
            <person name="Benko-Iseppon A.M."/>
        </authorList>
    </citation>
    <scope>NUCLEOTIDE SEQUENCE [LARGE SCALE GENOMIC DNA]</scope>
    <source>
        <tissue evidence="2">Leaves</tissue>
    </source>
</reference>
<name>A0ABU6VHY4_9FABA</name>
<evidence type="ECO:0000313" key="3">
    <source>
        <dbReference type="Proteomes" id="UP001341840"/>
    </source>
</evidence>
<proteinExistence type="predicted"/>
<gene>
    <name evidence="2" type="ORF">PIB30_056821</name>
</gene>
<sequence length="142" mass="15226">MASSTGGSLHTGGSTTYEATRERMSFPTINEDEVWTRITGDHKRGRIYGLIDFTTSGGACSKGSCCGGHRADVVAGVSELRKAYSDMYSFLMQMRSSESSAAAMPDMPPPHPPPPPTRSQSPPPQPDQGTGFPQPEDDPDYV</sequence>
<protein>
    <submittedName>
        <fullName evidence="2">Uncharacterized protein</fullName>
    </submittedName>
</protein>
<feature type="compositionally biased region" description="Pro residues" evidence="1">
    <location>
        <begin position="106"/>
        <end position="126"/>
    </location>
</feature>
<evidence type="ECO:0000256" key="1">
    <source>
        <dbReference type="SAM" id="MobiDB-lite"/>
    </source>
</evidence>
<comment type="caution">
    <text evidence="2">The sequence shown here is derived from an EMBL/GenBank/DDBJ whole genome shotgun (WGS) entry which is preliminary data.</text>
</comment>
<feature type="compositionally biased region" description="Low complexity" evidence="1">
    <location>
        <begin position="1"/>
        <end position="16"/>
    </location>
</feature>
<evidence type="ECO:0000313" key="2">
    <source>
        <dbReference type="EMBL" id="MED6173176.1"/>
    </source>
</evidence>
<organism evidence="2 3">
    <name type="scientific">Stylosanthes scabra</name>
    <dbReference type="NCBI Taxonomy" id="79078"/>
    <lineage>
        <taxon>Eukaryota</taxon>
        <taxon>Viridiplantae</taxon>
        <taxon>Streptophyta</taxon>
        <taxon>Embryophyta</taxon>
        <taxon>Tracheophyta</taxon>
        <taxon>Spermatophyta</taxon>
        <taxon>Magnoliopsida</taxon>
        <taxon>eudicotyledons</taxon>
        <taxon>Gunneridae</taxon>
        <taxon>Pentapetalae</taxon>
        <taxon>rosids</taxon>
        <taxon>fabids</taxon>
        <taxon>Fabales</taxon>
        <taxon>Fabaceae</taxon>
        <taxon>Papilionoideae</taxon>
        <taxon>50 kb inversion clade</taxon>
        <taxon>dalbergioids sensu lato</taxon>
        <taxon>Dalbergieae</taxon>
        <taxon>Pterocarpus clade</taxon>
        <taxon>Stylosanthes</taxon>
    </lineage>
</organism>
<feature type="region of interest" description="Disordered" evidence="1">
    <location>
        <begin position="1"/>
        <end position="21"/>
    </location>
</feature>
<accession>A0ABU6VHY4</accession>
<dbReference type="EMBL" id="JASCZI010151493">
    <property type="protein sequence ID" value="MED6173176.1"/>
    <property type="molecule type" value="Genomic_DNA"/>
</dbReference>
<dbReference type="Proteomes" id="UP001341840">
    <property type="component" value="Unassembled WGS sequence"/>
</dbReference>
<keyword evidence="3" id="KW-1185">Reference proteome</keyword>
<feature type="region of interest" description="Disordered" evidence="1">
    <location>
        <begin position="97"/>
        <end position="142"/>
    </location>
</feature>